<dbReference type="RefSeq" id="WP_003322687.1">
    <property type="nucleotide sequence ID" value="NZ_ALPT02000019.1"/>
</dbReference>
<feature type="transmembrane region" description="Helical" evidence="1">
    <location>
        <begin position="32"/>
        <end position="56"/>
    </location>
</feature>
<keyword evidence="1" id="KW-0812">Transmembrane</keyword>
<sequence>MLVIMSIGVGLLIGFMILFLTRKLIIFQKPKVIIYFPSLLTASLSFLFILINLFFFQGFTETIYLLFFTTIFLVTIITWMYAKMTVEQYR</sequence>
<feature type="transmembrane region" description="Helical" evidence="1">
    <location>
        <begin position="6"/>
        <end position="25"/>
    </location>
</feature>
<evidence type="ECO:0000256" key="1">
    <source>
        <dbReference type="SAM" id="Phobius"/>
    </source>
</evidence>
<name>A0A094XGH6_ALKAL</name>
<dbReference type="Proteomes" id="UP000297014">
    <property type="component" value="Unassembled WGS sequence"/>
</dbReference>
<keyword evidence="1" id="KW-1133">Transmembrane helix</keyword>
<dbReference type="Proteomes" id="UP000002754">
    <property type="component" value="Unassembled WGS sequence"/>
</dbReference>
<comment type="caution">
    <text evidence="2">The sequence shown here is derived from an EMBL/GenBank/DDBJ whole genome shotgun (WGS) entry which is preliminary data.</text>
</comment>
<evidence type="ECO:0000313" key="3">
    <source>
        <dbReference type="EMBL" id="THG88672.1"/>
    </source>
</evidence>
<evidence type="ECO:0000313" key="5">
    <source>
        <dbReference type="Proteomes" id="UP000297014"/>
    </source>
</evidence>
<protein>
    <submittedName>
        <fullName evidence="2">Uncharacterized protein</fullName>
    </submittedName>
</protein>
<dbReference type="EMBL" id="JALP01000345">
    <property type="protein sequence ID" value="THG88672.1"/>
    <property type="molecule type" value="Genomic_DNA"/>
</dbReference>
<evidence type="ECO:0000313" key="2">
    <source>
        <dbReference type="EMBL" id="KGA97860.1"/>
    </source>
</evidence>
<proteinExistence type="predicted"/>
<feature type="transmembrane region" description="Helical" evidence="1">
    <location>
        <begin position="62"/>
        <end position="82"/>
    </location>
</feature>
<reference evidence="2 4" key="1">
    <citation type="journal article" date="2014" name="Genome Announc.">
        <title>Draft Genome Sequence of Bacillus alcalophilus AV1934, a Classic Alkaliphile Isolated from Human Feces in 1934.</title>
        <authorList>
            <person name="Attie O."/>
            <person name="Jayaprakash A."/>
            <person name="Shah H."/>
            <person name="Paulsen I.T."/>
            <person name="Morino M."/>
            <person name="Takahashi Y."/>
            <person name="Narumi I."/>
            <person name="Sachidanandam R."/>
            <person name="Satoh K."/>
            <person name="Ito M."/>
            <person name="Krulwich T.A."/>
        </authorList>
    </citation>
    <scope>NUCLEOTIDE SEQUENCE [LARGE SCALE GENOMIC DNA]</scope>
    <source>
        <strain evidence="2 4">AV1934</strain>
    </source>
</reference>
<dbReference type="AlphaFoldDB" id="A0A094XGH6"/>
<gene>
    <name evidence="3" type="ORF">AJ85_01330</name>
    <name evidence="2" type="ORF">BALCAV_0207420</name>
</gene>
<accession>A0A094XGH6</accession>
<keyword evidence="1" id="KW-0472">Membrane</keyword>
<dbReference type="EMBL" id="ALPT02000019">
    <property type="protein sequence ID" value="KGA97860.1"/>
    <property type="molecule type" value="Genomic_DNA"/>
</dbReference>
<reference evidence="3 5" key="2">
    <citation type="submission" date="2014-01" db="EMBL/GenBank/DDBJ databases">
        <title>Draft genome sequencing of Bacillus alcalophilus CGMCC 1.3604.</title>
        <authorList>
            <person name="Yang J."/>
            <person name="Diao L."/>
            <person name="Yang S."/>
        </authorList>
    </citation>
    <scope>NUCLEOTIDE SEQUENCE [LARGE SCALE GENOMIC DNA]</scope>
    <source>
        <strain evidence="3 5">CGMCC 1.3604</strain>
    </source>
</reference>
<evidence type="ECO:0000313" key="4">
    <source>
        <dbReference type="Proteomes" id="UP000002754"/>
    </source>
</evidence>
<organism evidence="2 4">
    <name type="scientific">Alkalihalobacillus alcalophilus ATCC 27647 = CGMCC 1.3604</name>
    <dbReference type="NCBI Taxonomy" id="1218173"/>
    <lineage>
        <taxon>Bacteria</taxon>
        <taxon>Bacillati</taxon>
        <taxon>Bacillota</taxon>
        <taxon>Bacilli</taxon>
        <taxon>Bacillales</taxon>
        <taxon>Bacillaceae</taxon>
        <taxon>Alkalihalobacillus</taxon>
    </lineage>
</organism>
<keyword evidence="4" id="KW-1185">Reference proteome</keyword>